<proteinExistence type="predicted"/>
<sequence length="165" mass="17069">MPQRVTSVLRQVVVVLLLCAVVGALAGVVWQWVWTPPVGVSYQGDWTLDTAALTDDFSGTGWYVVIGSAAGLLVGVAAGLLFDHDELFTLGAVVVGSVLGAWVMKEVGVALGPSDPLAVARAAEDFTRIPGRLEVVGRSPWVAFPAGALAGLAVTLLGVGHRRPG</sequence>
<evidence type="ECO:0000313" key="3">
    <source>
        <dbReference type="Proteomes" id="UP001596087"/>
    </source>
</evidence>
<protein>
    <recommendedName>
        <fullName evidence="4">DUF2567 domain-containing protein</fullName>
    </recommendedName>
</protein>
<evidence type="ECO:0000313" key="2">
    <source>
        <dbReference type="EMBL" id="MFC5178911.1"/>
    </source>
</evidence>
<keyword evidence="1" id="KW-0472">Membrane</keyword>
<reference evidence="3" key="1">
    <citation type="journal article" date="2019" name="Int. J. Syst. Evol. Microbiol.">
        <title>The Global Catalogue of Microorganisms (GCM) 10K type strain sequencing project: providing services to taxonomists for standard genome sequencing and annotation.</title>
        <authorList>
            <consortium name="The Broad Institute Genomics Platform"/>
            <consortium name="The Broad Institute Genome Sequencing Center for Infectious Disease"/>
            <person name="Wu L."/>
            <person name="Ma J."/>
        </authorList>
    </citation>
    <scope>NUCLEOTIDE SEQUENCE [LARGE SCALE GENOMIC DNA]</scope>
    <source>
        <strain evidence="3">DFY41</strain>
    </source>
</reference>
<keyword evidence="1" id="KW-0812">Transmembrane</keyword>
<name>A0ABW0BNH1_9ACTN</name>
<keyword evidence="3" id="KW-1185">Reference proteome</keyword>
<feature type="transmembrane region" description="Helical" evidence="1">
    <location>
        <begin position="141"/>
        <end position="159"/>
    </location>
</feature>
<organism evidence="2 3">
    <name type="scientific">Nocardioides taihuensis</name>
    <dbReference type="NCBI Taxonomy" id="1835606"/>
    <lineage>
        <taxon>Bacteria</taxon>
        <taxon>Bacillati</taxon>
        <taxon>Actinomycetota</taxon>
        <taxon>Actinomycetes</taxon>
        <taxon>Propionibacteriales</taxon>
        <taxon>Nocardioidaceae</taxon>
        <taxon>Nocardioides</taxon>
    </lineage>
</organism>
<keyword evidence="1" id="KW-1133">Transmembrane helix</keyword>
<evidence type="ECO:0000256" key="1">
    <source>
        <dbReference type="SAM" id="Phobius"/>
    </source>
</evidence>
<comment type="caution">
    <text evidence="2">The sequence shown here is derived from an EMBL/GenBank/DDBJ whole genome shotgun (WGS) entry which is preliminary data.</text>
</comment>
<feature type="transmembrane region" description="Helical" evidence="1">
    <location>
        <begin position="87"/>
        <end position="104"/>
    </location>
</feature>
<accession>A0ABW0BNH1</accession>
<feature type="transmembrane region" description="Helical" evidence="1">
    <location>
        <begin position="62"/>
        <end position="82"/>
    </location>
</feature>
<dbReference type="EMBL" id="JBHSKD010000027">
    <property type="protein sequence ID" value="MFC5178911.1"/>
    <property type="molecule type" value="Genomic_DNA"/>
</dbReference>
<dbReference type="RefSeq" id="WP_378592682.1">
    <property type="nucleotide sequence ID" value="NZ_JBHSKD010000027.1"/>
</dbReference>
<dbReference type="Proteomes" id="UP001596087">
    <property type="component" value="Unassembled WGS sequence"/>
</dbReference>
<feature type="transmembrane region" description="Helical" evidence="1">
    <location>
        <begin position="12"/>
        <end position="33"/>
    </location>
</feature>
<evidence type="ECO:0008006" key="4">
    <source>
        <dbReference type="Google" id="ProtNLM"/>
    </source>
</evidence>
<gene>
    <name evidence="2" type="ORF">ACFPGP_19675</name>
</gene>